<accession>H3NND2</accession>
<dbReference type="InterPro" id="IPR006282">
    <property type="entry name" value="Thi_PPkinase"/>
</dbReference>
<keyword evidence="3 7" id="KW-0418">Kinase</keyword>
<dbReference type="GO" id="GO:0016301">
    <property type="term" value="F:kinase activity"/>
    <property type="evidence" value="ECO:0007669"/>
    <property type="project" value="UniProtKB-KW"/>
</dbReference>
<gene>
    <name evidence="7" type="ORF">HMPREF9709_00843</name>
</gene>
<feature type="domain" description="Thiamin pyrophosphokinase thiamin-binding" evidence="6">
    <location>
        <begin position="147"/>
        <end position="205"/>
    </location>
</feature>
<evidence type="ECO:0000256" key="5">
    <source>
        <dbReference type="NCBIfam" id="TIGR01378"/>
    </source>
</evidence>
<dbReference type="PANTHER" id="PTHR41299">
    <property type="entry name" value="THIAMINE PYROPHOSPHOKINASE"/>
    <property type="match status" value="1"/>
</dbReference>
<dbReference type="InterPro" id="IPR007373">
    <property type="entry name" value="Thiamin_PyroPKinase_B1-bd"/>
</dbReference>
<dbReference type="STRING" id="883114.HMPREF9709_00843"/>
<dbReference type="RefSeq" id="WP_005398239.1">
    <property type="nucleotide sequence ID" value="NZ_JH601088.1"/>
</dbReference>
<keyword evidence="8" id="KW-1185">Reference proteome</keyword>
<keyword evidence="4" id="KW-0067">ATP-binding</keyword>
<dbReference type="InterPro" id="IPR036759">
    <property type="entry name" value="TPK_catalytic_sf"/>
</dbReference>
<evidence type="ECO:0000256" key="4">
    <source>
        <dbReference type="ARBA" id="ARBA00022840"/>
    </source>
</evidence>
<dbReference type="CDD" id="cd07995">
    <property type="entry name" value="TPK"/>
    <property type="match status" value="1"/>
</dbReference>
<organism evidence="7 8">
    <name type="scientific">Helcococcus kunzii ATCC 51366</name>
    <dbReference type="NCBI Taxonomy" id="883114"/>
    <lineage>
        <taxon>Bacteria</taxon>
        <taxon>Bacillati</taxon>
        <taxon>Bacillota</taxon>
        <taxon>Tissierellia</taxon>
        <taxon>Tissierellales</taxon>
        <taxon>Peptoniphilaceae</taxon>
        <taxon>Helcococcus</taxon>
    </lineage>
</organism>
<dbReference type="Proteomes" id="UP000004191">
    <property type="component" value="Unassembled WGS sequence"/>
</dbReference>
<proteinExistence type="predicted"/>
<evidence type="ECO:0000259" key="6">
    <source>
        <dbReference type="SMART" id="SM00983"/>
    </source>
</evidence>
<dbReference type="GO" id="GO:0030975">
    <property type="term" value="F:thiamine binding"/>
    <property type="evidence" value="ECO:0007669"/>
    <property type="project" value="InterPro"/>
</dbReference>
<dbReference type="GO" id="GO:0004788">
    <property type="term" value="F:thiamine diphosphokinase activity"/>
    <property type="evidence" value="ECO:0007669"/>
    <property type="project" value="UniProtKB-UniRule"/>
</dbReference>
<reference evidence="7 8" key="1">
    <citation type="submission" date="2012-01" db="EMBL/GenBank/DDBJ databases">
        <title>The Genome Sequence of Helcococcus kunzii ATCC 51366.</title>
        <authorList>
            <consortium name="The Broad Institute Genome Sequencing Platform"/>
            <person name="Earl A."/>
            <person name="Ward D."/>
            <person name="Feldgarden M."/>
            <person name="Gevers D."/>
            <person name="Huys G."/>
            <person name="Young S.K."/>
            <person name="Zeng Q."/>
            <person name="Gargeya S."/>
            <person name="Fitzgerald M."/>
            <person name="Haas B."/>
            <person name="Abouelleil A."/>
            <person name="Alvarado L."/>
            <person name="Arachchi H.M."/>
            <person name="Berlin A."/>
            <person name="Chapman S.B."/>
            <person name="Gearin G."/>
            <person name="Goldberg J."/>
            <person name="Griggs A."/>
            <person name="Gujja S."/>
            <person name="Hansen M."/>
            <person name="Heiman D."/>
            <person name="Howarth C."/>
            <person name="Larimer J."/>
            <person name="Lui A."/>
            <person name="MacDonald P.J.P."/>
            <person name="McCowen C."/>
            <person name="Montmayeur A."/>
            <person name="Murphy C."/>
            <person name="Neiman D."/>
            <person name="Pearson M."/>
            <person name="Priest M."/>
            <person name="Roberts A."/>
            <person name="Saif S."/>
            <person name="Shea T."/>
            <person name="Sisk P."/>
            <person name="Stolte C."/>
            <person name="Sykes S."/>
            <person name="Wortman J."/>
            <person name="Nusbaum C."/>
            <person name="Birren B."/>
        </authorList>
    </citation>
    <scope>NUCLEOTIDE SEQUENCE [LARGE SCALE GENOMIC DNA]</scope>
    <source>
        <strain evidence="7 8">ATCC 51366</strain>
    </source>
</reference>
<dbReference type="SUPFAM" id="SSF63999">
    <property type="entry name" value="Thiamin pyrophosphokinase, catalytic domain"/>
    <property type="match status" value="1"/>
</dbReference>
<dbReference type="SMART" id="SM00983">
    <property type="entry name" value="TPK_B1_binding"/>
    <property type="match status" value="1"/>
</dbReference>
<dbReference type="InterPro" id="IPR036371">
    <property type="entry name" value="TPK_B1-bd_sf"/>
</dbReference>
<dbReference type="PANTHER" id="PTHR41299:SF1">
    <property type="entry name" value="THIAMINE PYROPHOSPHOKINASE"/>
    <property type="match status" value="1"/>
</dbReference>
<dbReference type="OrthoDB" id="9804377at2"/>
<dbReference type="EMBL" id="AGEI01000021">
    <property type="protein sequence ID" value="EHR33907.1"/>
    <property type="molecule type" value="Genomic_DNA"/>
</dbReference>
<evidence type="ECO:0000256" key="2">
    <source>
        <dbReference type="ARBA" id="ARBA00022741"/>
    </source>
</evidence>
<dbReference type="GO" id="GO:0006772">
    <property type="term" value="P:thiamine metabolic process"/>
    <property type="evidence" value="ECO:0007669"/>
    <property type="project" value="UniProtKB-UniRule"/>
</dbReference>
<keyword evidence="2" id="KW-0547">Nucleotide-binding</keyword>
<dbReference type="HOGENOM" id="CLU_044237_1_1_9"/>
<dbReference type="InterPro" id="IPR053149">
    <property type="entry name" value="TPK"/>
</dbReference>
<dbReference type="GeneID" id="96998839"/>
<dbReference type="EC" id="2.7.6.2" evidence="5"/>
<dbReference type="GO" id="GO:0005524">
    <property type="term" value="F:ATP binding"/>
    <property type="evidence" value="ECO:0007669"/>
    <property type="project" value="UniProtKB-KW"/>
</dbReference>
<dbReference type="Gene3D" id="3.40.50.10240">
    <property type="entry name" value="Thiamin pyrophosphokinase, catalytic domain"/>
    <property type="match status" value="1"/>
</dbReference>
<dbReference type="SUPFAM" id="SSF63862">
    <property type="entry name" value="Thiamin pyrophosphokinase, substrate-binding domain"/>
    <property type="match status" value="1"/>
</dbReference>
<dbReference type="InterPro" id="IPR007371">
    <property type="entry name" value="TPK_catalytic"/>
</dbReference>
<dbReference type="NCBIfam" id="TIGR01378">
    <property type="entry name" value="thi_PPkinase"/>
    <property type="match status" value="1"/>
</dbReference>
<name>H3NND2_9FIRM</name>
<evidence type="ECO:0000313" key="7">
    <source>
        <dbReference type="EMBL" id="EHR33907.1"/>
    </source>
</evidence>
<sequence length="211" mass="24229">MKKVIIFGGGNISGLNIINDITEYDIICVDRGVDFARKHDIEIDIAIGDFDSASSDSIRFIKDKNIEVLTFNRDKDYTDLELSFIYAKENLYDEIYVFGAIGTRMDHTLSNINLLKNYTNIDRKIVLIDDHNYIYYLDRDEKIVNNGIYNNVSILPTNDDTIINLLGVKWELHNHYLKFGDSLTISNEFVSDKTAKIEILEGNVFVILSKD</sequence>
<evidence type="ECO:0000256" key="3">
    <source>
        <dbReference type="ARBA" id="ARBA00022777"/>
    </source>
</evidence>
<keyword evidence="1" id="KW-0808">Transferase</keyword>
<dbReference type="AlphaFoldDB" id="H3NND2"/>
<comment type="caution">
    <text evidence="7">The sequence shown here is derived from an EMBL/GenBank/DDBJ whole genome shotgun (WGS) entry which is preliminary data.</text>
</comment>
<dbReference type="GO" id="GO:0009229">
    <property type="term" value="P:thiamine diphosphate biosynthetic process"/>
    <property type="evidence" value="ECO:0007669"/>
    <property type="project" value="InterPro"/>
</dbReference>
<evidence type="ECO:0000313" key="8">
    <source>
        <dbReference type="Proteomes" id="UP000004191"/>
    </source>
</evidence>
<dbReference type="Pfam" id="PF04265">
    <property type="entry name" value="TPK_B1_binding"/>
    <property type="match status" value="1"/>
</dbReference>
<dbReference type="eggNOG" id="COG1564">
    <property type="taxonomic scope" value="Bacteria"/>
</dbReference>
<dbReference type="Pfam" id="PF04263">
    <property type="entry name" value="TPK_catalytic"/>
    <property type="match status" value="1"/>
</dbReference>
<evidence type="ECO:0000256" key="1">
    <source>
        <dbReference type="ARBA" id="ARBA00022679"/>
    </source>
</evidence>
<protein>
    <recommendedName>
        <fullName evidence="5">Thiamine diphosphokinase</fullName>
        <ecNumber evidence="5">2.7.6.2</ecNumber>
    </recommendedName>
</protein>